<keyword evidence="1" id="KW-0472">Membrane</keyword>
<dbReference type="GO" id="GO:0022857">
    <property type="term" value="F:transmembrane transporter activity"/>
    <property type="evidence" value="ECO:0007669"/>
    <property type="project" value="InterPro"/>
</dbReference>
<evidence type="ECO:0000313" key="3">
    <source>
        <dbReference type="Proteomes" id="UP000034022"/>
    </source>
</evidence>
<feature type="transmembrane region" description="Helical" evidence="1">
    <location>
        <begin position="332"/>
        <end position="352"/>
    </location>
</feature>
<feature type="transmembrane region" description="Helical" evidence="1">
    <location>
        <begin position="168"/>
        <end position="188"/>
    </location>
</feature>
<feature type="transmembrane region" description="Helical" evidence="1">
    <location>
        <begin position="209"/>
        <end position="228"/>
    </location>
</feature>
<keyword evidence="1" id="KW-1133">Transmembrane helix</keyword>
<dbReference type="AlphaFoldDB" id="A0A0G0MB09"/>
<feature type="transmembrane region" description="Helical" evidence="1">
    <location>
        <begin position="292"/>
        <end position="311"/>
    </location>
</feature>
<gene>
    <name evidence="2" type="ORF">US91_C0002G0023</name>
</gene>
<accession>A0A0G0MB09</accession>
<dbReference type="SUPFAM" id="SSF103473">
    <property type="entry name" value="MFS general substrate transporter"/>
    <property type="match status" value="2"/>
</dbReference>
<evidence type="ECO:0008006" key="4">
    <source>
        <dbReference type="Google" id="ProtNLM"/>
    </source>
</evidence>
<dbReference type="EMBL" id="LBUU01000002">
    <property type="protein sequence ID" value="KKQ70944.1"/>
    <property type="molecule type" value="Genomic_DNA"/>
</dbReference>
<feature type="transmembrane region" description="Helical" evidence="1">
    <location>
        <begin position="358"/>
        <end position="376"/>
    </location>
</feature>
<dbReference type="InterPro" id="IPR011701">
    <property type="entry name" value="MFS"/>
</dbReference>
<feature type="transmembrane region" description="Helical" evidence="1">
    <location>
        <begin position="138"/>
        <end position="162"/>
    </location>
</feature>
<comment type="caution">
    <text evidence="2">The sequence shown here is derived from an EMBL/GenBank/DDBJ whole genome shotgun (WGS) entry which is preliminary data.</text>
</comment>
<feature type="transmembrane region" description="Helical" evidence="1">
    <location>
        <begin position="234"/>
        <end position="257"/>
    </location>
</feature>
<dbReference type="InterPro" id="IPR036259">
    <property type="entry name" value="MFS_trans_sf"/>
</dbReference>
<name>A0A0G0MB09_9BACT</name>
<sequence length="384" mass="43398">MIHGRYYGLVIADSLRNIALSMITFFVPLYLIEKGYSIFCVAVYYLCFYITCIVAHYFLLKIINHIGVKRGLVISYFAEICFYVILSNYEKISALAGGIKFLAILFVPAVIAIVTYWTAHHIYFFIASHSHNEGKKLGFLYSIPNALGIFTPFLGGFLITFFGFKATFLVSIILLSIASFVLFLSRNISADVDCKFNKILDFKSDKKNWIFFIDGANYFSSGLIWPIYMFVMSINFLSIGFIYIFCNIGYSVSCLVAGKISDKTGVRRIGRIGAIGHAATLILRAFTRSVFGMSTVLAFGGIFAAFMQISLDSGFYKHSHANIGNAMMNREFYMHLGRITMVLFFLFFLLIFETRTALMIILVIAGVLTFVLNYFIKKDKAIIE</sequence>
<organism evidence="2 3">
    <name type="scientific">Candidatus Falkowbacteria bacterium GW2011_GWE1_38_31</name>
    <dbReference type="NCBI Taxonomy" id="1618638"/>
    <lineage>
        <taxon>Bacteria</taxon>
        <taxon>Candidatus Falkowiibacteriota</taxon>
    </lineage>
</organism>
<evidence type="ECO:0000256" key="1">
    <source>
        <dbReference type="SAM" id="Phobius"/>
    </source>
</evidence>
<reference evidence="2" key="1">
    <citation type="journal article" date="2015" name="Nature">
        <title>rRNA introns, odd ribosomes, and small enigmatic genomes across a large radiation of phyla.</title>
        <authorList>
            <person name="Brown C.T."/>
            <person name="Hug L.A."/>
            <person name="Thomas B.C."/>
            <person name="Sharon I."/>
            <person name="Castelle C.J."/>
            <person name="Singh A."/>
            <person name="Wilkins M.J."/>
            <person name="Williams K.H."/>
            <person name="Banfield J.F."/>
        </authorList>
    </citation>
    <scope>NUCLEOTIDE SEQUENCE [LARGE SCALE GENOMIC DNA]</scope>
</reference>
<feature type="transmembrane region" description="Helical" evidence="1">
    <location>
        <begin position="71"/>
        <end position="89"/>
    </location>
</feature>
<dbReference type="Proteomes" id="UP000034022">
    <property type="component" value="Unassembled WGS sequence"/>
</dbReference>
<keyword evidence="1" id="KW-0812">Transmembrane</keyword>
<dbReference type="Gene3D" id="1.20.1250.20">
    <property type="entry name" value="MFS general substrate transporter like domains"/>
    <property type="match status" value="2"/>
</dbReference>
<feature type="transmembrane region" description="Helical" evidence="1">
    <location>
        <begin position="101"/>
        <end position="126"/>
    </location>
</feature>
<feature type="transmembrane region" description="Helical" evidence="1">
    <location>
        <begin position="36"/>
        <end position="59"/>
    </location>
</feature>
<evidence type="ECO:0000313" key="2">
    <source>
        <dbReference type="EMBL" id="KKQ70944.1"/>
    </source>
</evidence>
<protein>
    <recommendedName>
        <fullName evidence="4">Major facilitator superfamily</fullName>
    </recommendedName>
</protein>
<feature type="transmembrane region" description="Helical" evidence="1">
    <location>
        <begin position="7"/>
        <end position="30"/>
    </location>
</feature>
<proteinExistence type="predicted"/>
<dbReference type="Pfam" id="PF07690">
    <property type="entry name" value="MFS_1"/>
    <property type="match status" value="1"/>
</dbReference>